<dbReference type="Pfam" id="PF07859">
    <property type="entry name" value="Abhydrolase_3"/>
    <property type="match status" value="1"/>
</dbReference>
<evidence type="ECO:0000259" key="2">
    <source>
        <dbReference type="Pfam" id="PF07859"/>
    </source>
</evidence>
<dbReference type="RefSeq" id="WP_260275671.1">
    <property type="nucleotide sequence ID" value="NZ_JANAVZ010000001.1"/>
</dbReference>
<dbReference type="PANTHER" id="PTHR48081">
    <property type="entry name" value="AB HYDROLASE SUPERFAMILY PROTEIN C4A8.06C"/>
    <property type="match status" value="1"/>
</dbReference>
<comment type="caution">
    <text evidence="3">The sequence shown here is derived from an EMBL/GenBank/DDBJ whole genome shotgun (WGS) entry which is preliminary data.</text>
</comment>
<protein>
    <submittedName>
        <fullName evidence="3">Alpha/beta hydrolase</fullName>
    </submittedName>
</protein>
<evidence type="ECO:0000313" key="4">
    <source>
        <dbReference type="Proteomes" id="UP001320702"/>
    </source>
</evidence>
<keyword evidence="1 3" id="KW-0378">Hydrolase</keyword>
<reference evidence="3 4" key="1">
    <citation type="submission" date="2022-04" db="EMBL/GenBank/DDBJ databases">
        <title>Paracoccus sp. YLB-12 draft genome sequence.</title>
        <authorList>
            <person name="Yu L."/>
        </authorList>
    </citation>
    <scope>NUCLEOTIDE SEQUENCE [LARGE SCALE GENOMIC DNA]</scope>
    <source>
        <strain evidence="3 4">YLB-12</strain>
    </source>
</reference>
<feature type="domain" description="Alpha/beta hydrolase fold-3" evidence="2">
    <location>
        <begin position="60"/>
        <end position="143"/>
    </location>
</feature>
<dbReference type="Gene3D" id="3.40.50.1820">
    <property type="entry name" value="alpha/beta hydrolase"/>
    <property type="match status" value="1"/>
</dbReference>
<dbReference type="SUPFAM" id="SSF53474">
    <property type="entry name" value="alpha/beta-Hydrolases"/>
    <property type="match status" value="1"/>
</dbReference>
<dbReference type="InterPro" id="IPR013094">
    <property type="entry name" value="AB_hydrolase_3"/>
</dbReference>
<keyword evidence="4" id="KW-1185">Reference proteome</keyword>
<evidence type="ECO:0000256" key="1">
    <source>
        <dbReference type="ARBA" id="ARBA00022801"/>
    </source>
</evidence>
<dbReference type="InterPro" id="IPR050300">
    <property type="entry name" value="GDXG_lipolytic_enzyme"/>
</dbReference>
<name>A0ABT2K5W9_9RHOB</name>
<dbReference type="InterPro" id="IPR029058">
    <property type="entry name" value="AB_hydrolase_fold"/>
</dbReference>
<sequence>MLYRIIDWDDAYANGAHIARAEDYPPLWSLRAAEFRAAHPPESLGRGHLFRPAGAARGLVVFVHGGYWMKFDPSVWSHLAAGPLGAGWAVAMPAYTLAPAARIGQMTREIATAICEAATRVDGPIALTGHSAGGHLAARMVCDDGTLPDDIASRIICCLPISGLFDLRPLMRTALNDTLGMDTAEAETESPALLTPRAGIPLTAWVGGSERPEFIRQSRLIADIWAGLGAATSHVIEPGRQHFDVIDSLSHPDSALTRALISR</sequence>
<evidence type="ECO:0000313" key="3">
    <source>
        <dbReference type="EMBL" id="MCT4331806.1"/>
    </source>
</evidence>
<dbReference type="Proteomes" id="UP001320702">
    <property type="component" value="Unassembled WGS sequence"/>
</dbReference>
<accession>A0ABT2K5W9</accession>
<dbReference type="EMBL" id="JANAVZ010000001">
    <property type="protein sequence ID" value="MCT4331806.1"/>
    <property type="molecule type" value="Genomic_DNA"/>
</dbReference>
<dbReference type="GO" id="GO:0016787">
    <property type="term" value="F:hydrolase activity"/>
    <property type="evidence" value="ECO:0007669"/>
    <property type="project" value="UniProtKB-KW"/>
</dbReference>
<dbReference type="PANTHER" id="PTHR48081:SF33">
    <property type="entry name" value="KYNURENINE FORMAMIDASE"/>
    <property type="match status" value="1"/>
</dbReference>
<proteinExistence type="predicted"/>
<gene>
    <name evidence="3" type="ORF">MU516_02850</name>
</gene>
<organism evidence="3 4">
    <name type="scientific">Paracoccus maritimus</name>
    <dbReference type="NCBI Taxonomy" id="2933292"/>
    <lineage>
        <taxon>Bacteria</taxon>
        <taxon>Pseudomonadati</taxon>
        <taxon>Pseudomonadota</taxon>
        <taxon>Alphaproteobacteria</taxon>
        <taxon>Rhodobacterales</taxon>
        <taxon>Paracoccaceae</taxon>
        <taxon>Paracoccus</taxon>
    </lineage>
</organism>